<dbReference type="EMBL" id="JAVYJV010000009">
    <property type="protein sequence ID" value="KAK4362640.1"/>
    <property type="molecule type" value="Genomic_DNA"/>
</dbReference>
<evidence type="ECO:0000313" key="2">
    <source>
        <dbReference type="EMBL" id="KAK4362640.1"/>
    </source>
</evidence>
<organism evidence="2 3">
    <name type="scientific">Anisodus tanguticus</name>
    <dbReference type="NCBI Taxonomy" id="243964"/>
    <lineage>
        <taxon>Eukaryota</taxon>
        <taxon>Viridiplantae</taxon>
        <taxon>Streptophyta</taxon>
        <taxon>Embryophyta</taxon>
        <taxon>Tracheophyta</taxon>
        <taxon>Spermatophyta</taxon>
        <taxon>Magnoliopsida</taxon>
        <taxon>eudicotyledons</taxon>
        <taxon>Gunneridae</taxon>
        <taxon>Pentapetalae</taxon>
        <taxon>asterids</taxon>
        <taxon>lamiids</taxon>
        <taxon>Solanales</taxon>
        <taxon>Solanaceae</taxon>
        <taxon>Solanoideae</taxon>
        <taxon>Hyoscyameae</taxon>
        <taxon>Anisodus</taxon>
    </lineage>
</organism>
<evidence type="ECO:0000256" key="1">
    <source>
        <dbReference type="SAM" id="MobiDB-lite"/>
    </source>
</evidence>
<evidence type="ECO:0000313" key="3">
    <source>
        <dbReference type="Proteomes" id="UP001291623"/>
    </source>
</evidence>
<protein>
    <submittedName>
        <fullName evidence="2">Uncharacterized protein</fullName>
    </submittedName>
</protein>
<gene>
    <name evidence="2" type="ORF">RND71_017881</name>
</gene>
<feature type="region of interest" description="Disordered" evidence="1">
    <location>
        <begin position="15"/>
        <end position="52"/>
    </location>
</feature>
<proteinExistence type="predicted"/>
<sequence length="83" mass="9507">MIVRPFDREVITYQRRNRNARPPPSNADAELNVAPHVTPQPSSSNTVGPRREVKPAIRDDFTFFTPADEYLIDCLDVLLNVER</sequence>
<reference evidence="2" key="1">
    <citation type="submission" date="2023-12" db="EMBL/GenBank/DDBJ databases">
        <title>Genome assembly of Anisodus tanguticus.</title>
        <authorList>
            <person name="Wang Y.-J."/>
        </authorList>
    </citation>
    <scope>NUCLEOTIDE SEQUENCE</scope>
    <source>
        <strain evidence="2">KB-2021</strain>
        <tissue evidence="2">Leaf</tissue>
    </source>
</reference>
<dbReference type="Proteomes" id="UP001291623">
    <property type="component" value="Unassembled WGS sequence"/>
</dbReference>
<name>A0AAE1S367_9SOLA</name>
<dbReference type="AlphaFoldDB" id="A0AAE1S367"/>
<accession>A0AAE1S367</accession>
<keyword evidence="3" id="KW-1185">Reference proteome</keyword>
<comment type="caution">
    <text evidence="2">The sequence shown here is derived from an EMBL/GenBank/DDBJ whole genome shotgun (WGS) entry which is preliminary data.</text>
</comment>